<evidence type="ECO:0000256" key="2">
    <source>
        <dbReference type="SAM" id="MobiDB-lite"/>
    </source>
</evidence>
<proteinExistence type="inferred from homology"/>
<dbReference type="InterPro" id="IPR003010">
    <property type="entry name" value="C-N_Hydrolase"/>
</dbReference>
<comment type="similarity">
    <text evidence="1">Belongs to the carbon-nitrogen hydrolase superfamily. Nitrilase family.</text>
</comment>
<protein>
    <submittedName>
        <fullName evidence="4">Nit6803 family nitrilase</fullName>
    </submittedName>
</protein>
<dbReference type="InterPro" id="IPR023919">
    <property type="entry name" value="Nitrilase"/>
</dbReference>
<evidence type="ECO:0000256" key="1">
    <source>
        <dbReference type="ARBA" id="ARBA00008129"/>
    </source>
</evidence>
<dbReference type="Pfam" id="PF00795">
    <property type="entry name" value="CN_hydrolase"/>
    <property type="match status" value="1"/>
</dbReference>
<dbReference type="EMBL" id="JBFRYA010000004">
    <property type="protein sequence ID" value="MEX1668350.1"/>
    <property type="molecule type" value="Genomic_DNA"/>
</dbReference>
<dbReference type="PANTHER" id="PTHR46044">
    <property type="entry name" value="NITRILASE"/>
    <property type="match status" value="1"/>
</dbReference>
<gene>
    <name evidence="4" type="ORF">AB4876_05460</name>
</gene>
<evidence type="ECO:0000259" key="3">
    <source>
        <dbReference type="PROSITE" id="PS50263"/>
    </source>
</evidence>
<sequence>MAQSNTIRAAAVQLSPDLESAEGTLAKVLDTIDTAAAKGVEIIVFPETFLPYYPYFSFVYPPVASGPEHLRLYEEAVVVPGPITRAVAERARAKEIVVVLGVNERDNGSLYNTQLVFDADGELLLKRRKLTPTFHERMIWGQGDASGLKVVDTRVGRVGALACWEHYNPLARYALMTQHEQIHCSQFPGSLVGPIFADQIEATIRHHALEAGCFVVNSTGWLSDAQIESISPDPKLQRALRGGCNTAIVSPEGVHLAPPLREGEGLVIADLDLNLITKRKRMMDSVGHYARPELLSLAINDKPASYSQPMPSSTATVTGDVSDEAESRIEANSQIHAAADH</sequence>
<name>A0ABV3U3T5_9GAMM</name>
<dbReference type="PROSITE" id="PS50263">
    <property type="entry name" value="CN_HYDROLASE"/>
    <property type="match status" value="1"/>
</dbReference>
<comment type="caution">
    <text evidence="4">The sequence shown here is derived from an EMBL/GenBank/DDBJ whole genome shotgun (WGS) entry which is preliminary data.</text>
</comment>
<dbReference type="Proteomes" id="UP001557485">
    <property type="component" value="Unassembled WGS sequence"/>
</dbReference>
<keyword evidence="5" id="KW-1185">Reference proteome</keyword>
<dbReference type="Gene3D" id="3.60.110.10">
    <property type="entry name" value="Carbon-nitrogen hydrolase"/>
    <property type="match status" value="1"/>
</dbReference>
<dbReference type="SUPFAM" id="SSF56317">
    <property type="entry name" value="Carbon-nitrogen hydrolase"/>
    <property type="match status" value="1"/>
</dbReference>
<dbReference type="InterPro" id="IPR000132">
    <property type="entry name" value="Nitrilase/CN_hydratase_CS"/>
</dbReference>
<dbReference type="InterPro" id="IPR036526">
    <property type="entry name" value="C-N_Hydrolase_sf"/>
</dbReference>
<feature type="domain" description="CN hydrolase" evidence="3">
    <location>
        <begin position="7"/>
        <end position="273"/>
    </location>
</feature>
<feature type="compositionally biased region" description="Polar residues" evidence="2">
    <location>
        <begin position="305"/>
        <end position="319"/>
    </location>
</feature>
<dbReference type="PROSITE" id="PS00921">
    <property type="entry name" value="NITRIL_CHT_2"/>
    <property type="match status" value="1"/>
</dbReference>
<dbReference type="CDD" id="cd07564">
    <property type="entry name" value="nitrilases_CHs"/>
    <property type="match status" value="1"/>
</dbReference>
<dbReference type="NCBIfam" id="TIGR04048">
    <property type="entry name" value="nitrile_sll0784"/>
    <property type="match status" value="1"/>
</dbReference>
<organism evidence="4 5">
    <name type="scientific">Zhongshania guokunii</name>
    <dbReference type="NCBI Taxonomy" id="641783"/>
    <lineage>
        <taxon>Bacteria</taxon>
        <taxon>Pseudomonadati</taxon>
        <taxon>Pseudomonadota</taxon>
        <taxon>Gammaproteobacteria</taxon>
        <taxon>Cellvibrionales</taxon>
        <taxon>Spongiibacteraceae</taxon>
        <taxon>Zhongshania</taxon>
    </lineage>
</organism>
<dbReference type="InterPro" id="IPR044149">
    <property type="entry name" value="Nitrilases_CHs"/>
</dbReference>
<reference evidence="4 5" key="1">
    <citation type="journal article" date="2011" name="Int. J. Syst. Evol. Microbiol.">
        <title>Zhongshania antarctica gen. nov., sp. nov. and Zhongshania guokunii sp. nov., gammaproteobacteria respectively isolated from coastal attached (fast) ice and surface seawater of the Antarctic.</title>
        <authorList>
            <person name="Li H.J."/>
            <person name="Zhang X.Y."/>
            <person name="Chen C.X."/>
            <person name="Zhang Y.J."/>
            <person name="Gao Z.M."/>
            <person name="Yu Y."/>
            <person name="Chen X.L."/>
            <person name="Chen B."/>
            <person name="Zhang Y.Z."/>
        </authorList>
    </citation>
    <scope>NUCLEOTIDE SEQUENCE [LARGE SCALE GENOMIC DNA]</scope>
    <source>
        <strain evidence="4 5">ZS6-22T</strain>
    </source>
</reference>
<accession>A0ABV3U3T5</accession>
<evidence type="ECO:0000313" key="5">
    <source>
        <dbReference type="Proteomes" id="UP001557485"/>
    </source>
</evidence>
<dbReference type="PANTHER" id="PTHR46044:SF1">
    <property type="entry name" value="CN HYDROLASE DOMAIN-CONTAINING PROTEIN"/>
    <property type="match status" value="1"/>
</dbReference>
<evidence type="ECO:0000313" key="4">
    <source>
        <dbReference type="EMBL" id="MEX1668350.1"/>
    </source>
</evidence>
<dbReference type="RefSeq" id="WP_368380638.1">
    <property type="nucleotide sequence ID" value="NZ_JBFRYA010000004.1"/>
</dbReference>
<feature type="region of interest" description="Disordered" evidence="2">
    <location>
        <begin position="305"/>
        <end position="325"/>
    </location>
</feature>